<accession>A0A0G0P6T0</accession>
<evidence type="ECO:0000256" key="1">
    <source>
        <dbReference type="SAM" id="Phobius"/>
    </source>
</evidence>
<dbReference type="STRING" id="1618570.UT08_C0011G0039"/>
<evidence type="ECO:0000313" key="2">
    <source>
        <dbReference type="EMBL" id="KKQ85021.1"/>
    </source>
</evidence>
<dbReference type="Gene3D" id="3.40.30.10">
    <property type="entry name" value="Glutaredoxin"/>
    <property type="match status" value="1"/>
</dbReference>
<dbReference type="Proteomes" id="UP000034081">
    <property type="component" value="Unassembled WGS sequence"/>
</dbReference>
<proteinExistence type="predicted"/>
<keyword evidence="1" id="KW-0472">Membrane</keyword>
<keyword evidence="1" id="KW-1133">Transmembrane helix</keyword>
<keyword evidence="1" id="KW-0812">Transmembrane</keyword>
<comment type="caution">
    <text evidence="2">The sequence shown here is derived from an EMBL/GenBank/DDBJ whole genome shotgun (WGS) entry which is preliminary data.</text>
</comment>
<sequence length="130" mass="14471">MKNFFVFIILLIVLIGIGGLFIKFVKEEDSQKMSAAAPVVVADNSYVYFWSSTCPHCANVQKFMDSWEKKDEIQIAKVEVNQSTQNSNLFVETAKECGLANDQIGVPLLVVPEGECIVGDNPIIEHFKSL</sequence>
<dbReference type="PROSITE" id="PS51354">
    <property type="entry name" value="GLUTAREDOXIN_2"/>
    <property type="match status" value="1"/>
</dbReference>
<evidence type="ECO:0000313" key="3">
    <source>
        <dbReference type="Proteomes" id="UP000034081"/>
    </source>
</evidence>
<protein>
    <submittedName>
        <fullName evidence="2">Uncharacterized protein</fullName>
    </submittedName>
</protein>
<organism evidence="2 3">
    <name type="scientific">Candidatus Woesebacteria bacterium GW2011_GWB1_38_8</name>
    <dbReference type="NCBI Taxonomy" id="1618570"/>
    <lineage>
        <taxon>Bacteria</taxon>
        <taxon>Candidatus Woeseibacteriota</taxon>
    </lineage>
</organism>
<feature type="transmembrane region" description="Helical" evidence="1">
    <location>
        <begin position="6"/>
        <end position="25"/>
    </location>
</feature>
<dbReference type="SUPFAM" id="SSF52833">
    <property type="entry name" value="Thioredoxin-like"/>
    <property type="match status" value="1"/>
</dbReference>
<dbReference type="AlphaFoldDB" id="A0A0G0P6T0"/>
<dbReference type="EMBL" id="LBVL01000011">
    <property type="protein sequence ID" value="KKQ85021.1"/>
    <property type="molecule type" value="Genomic_DNA"/>
</dbReference>
<dbReference type="InterPro" id="IPR036249">
    <property type="entry name" value="Thioredoxin-like_sf"/>
</dbReference>
<reference evidence="2 3" key="1">
    <citation type="journal article" date="2015" name="Nature">
        <title>rRNA introns, odd ribosomes, and small enigmatic genomes across a large radiation of phyla.</title>
        <authorList>
            <person name="Brown C.T."/>
            <person name="Hug L.A."/>
            <person name="Thomas B.C."/>
            <person name="Sharon I."/>
            <person name="Castelle C.J."/>
            <person name="Singh A."/>
            <person name="Wilkins M.J."/>
            <person name="Williams K.H."/>
            <person name="Banfield J.F."/>
        </authorList>
    </citation>
    <scope>NUCLEOTIDE SEQUENCE [LARGE SCALE GENOMIC DNA]</scope>
</reference>
<gene>
    <name evidence="2" type="ORF">UT08_C0011G0039</name>
</gene>
<name>A0A0G0P6T0_9BACT</name>